<evidence type="ECO:0000313" key="3">
    <source>
        <dbReference type="Proteomes" id="UP000765509"/>
    </source>
</evidence>
<dbReference type="EMBL" id="AVOT02015362">
    <property type="protein sequence ID" value="MBW0499634.1"/>
    <property type="molecule type" value="Genomic_DNA"/>
</dbReference>
<proteinExistence type="predicted"/>
<reference evidence="2" key="1">
    <citation type="submission" date="2021-03" db="EMBL/GenBank/DDBJ databases">
        <title>Draft genome sequence of rust myrtle Austropuccinia psidii MF-1, a brazilian biotype.</title>
        <authorList>
            <person name="Quecine M.C."/>
            <person name="Pachon D.M.R."/>
            <person name="Bonatelli M.L."/>
            <person name="Correr F.H."/>
            <person name="Franceschini L.M."/>
            <person name="Leite T.F."/>
            <person name="Margarido G.R.A."/>
            <person name="Almeida C.A."/>
            <person name="Ferrarezi J.A."/>
            <person name="Labate C.A."/>
        </authorList>
    </citation>
    <scope>NUCLEOTIDE SEQUENCE</scope>
    <source>
        <strain evidence="2">MF-1</strain>
    </source>
</reference>
<gene>
    <name evidence="2" type="ORF">O181_039349</name>
</gene>
<name>A0A9Q3DAA1_9BASI</name>
<feature type="compositionally biased region" description="Polar residues" evidence="1">
    <location>
        <begin position="60"/>
        <end position="83"/>
    </location>
</feature>
<keyword evidence="3" id="KW-1185">Reference proteome</keyword>
<evidence type="ECO:0000313" key="2">
    <source>
        <dbReference type="EMBL" id="MBW0499634.1"/>
    </source>
</evidence>
<accession>A0A9Q3DAA1</accession>
<protein>
    <submittedName>
        <fullName evidence="2">Uncharacterized protein</fullName>
    </submittedName>
</protein>
<evidence type="ECO:0000256" key="1">
    <source>
        <dbReference type="SAM" id="MobiDB-lite"/>
    </source>
</evidence>
<feature type="compositionally biased region" description="Basic and acidic residues" evidence="1">
    <location>
        <begin position="1"/>
        <end position="13"/>
    </location>
</feature>
<sequence length="134" mass="14195">MEGEATSRKEGRGPRRSTPFSGVAGQFPGLSRTSFKGPGEYGEEEEGSEGTEGVPAPVGASSSTRGPTQAQSNQPVSHQSEPSLSAIMQKMTQIMANFLAASSSEASRLHLRRHQNSFMGLNPSILEALFSLVN</sequence>
<feature type="region of interest" description="Disordered" evidence="1">
    <location>
        <begin position="1"/>
        <end position="84"/>
    </location>
</feature>
<organism evidence="2 3">
    <name type="scientific">Austropuccinia psidii MF-1</name>
    <dbReference type="NCBI Taxonomy" id="1389203"/>
    <lineage>
        <taxon>Eukaryota</taxon>
        <taxon>Fungi</taxon>
        <taxon>Dikarya</taxon>
        <taxon>Basidiomycota</taxon>
        <taxon>Pucciniomycotina</taxon>
        <taxon>Pucciniomycetes</taxon>
        <taxon>Pucciniales</taxon>
        <taxon>Sphaerophragmiaceae</taxon>
        <taxon>Austropuccinia</taxon>
    </lineage>
</organism>
<comment type="caution">
    <text evidence="2">The sequence shown here is derived from an EMBL/GenBank/DDBJ whole genome shotgun (WGS) entry which is preliminary data.</text>
</comment>
<dbReference type="AlphaFoldDB" id="A0A9Q3DAA1"/>
<dbReference type="Proteomes" id="UP000765509">
    <property type="component" value="Unassembled WGS sequence"/>
</dbReference>